<keyword evidence="1" id="KW-0175">Coiled coil</keyword>
<dbReference type="Proteomes" id="UP000694428">
    <property type="component" value="Unplaced"/>
</dbReference>
<evidence type="ECO:0000313" key="4">
    <source>
        <dbReference type="Proteomes" id="UP000694428"/>
    </source>
</evidence>
<feature type="compositionally biased region" description="Basic and acidic residues" evidence="2">
    <location>
        <begin position="7"/>
        <end position="53"/>
    </location>
</feature>
<reference evidence="3" key="2">
    <citation type="submission" date="2025-09" db="UniProtKB">
        <authorList>
            <consortium name="Ensembl"/>
        </authorList>
    </citation>
    <scope>IDENTIFICATION</scope>
</reference>
<accession>A0A8C9G3Y0</accession>
<evidence type="ECO:0000256" key="1">
    <source>
        <dbReference type="SAM" id="Coils"/>
    </source>
</evidence>
<reference evidence="3" key="1">
    <citation type="submission" date="2025-08" db="UniProtKB">
        <authorList>
            <consortium name="Ensembl"/>
        </authorList>
    </citation>
    <scope>IDENTIFICATION</scope>
</reference>
<evidence type="ECO:0000256" key="2">
    <source>
        <dbReference type="SAM" id="MobiDB-lite"/>
    </source>
</evidence>
<organism evidence="3 4">
    <name type="scientific">Pavo cristatus</name>
    <name type="common">Indian peafowl</name>
    <name type="synonym">Blue peafowl</name>
    <dbReference type="NCBI Taxonomy" id="9049"/>
    <lineage>
        <taxon>Eukaryota</taxon>
        <taxon>Metazoa</taxon>
        <taxon>Chordata</taxon>
        <taxon>Craniata</taxon>
        <taxon>Vertebrata</taxon>
        <taxon>Euteleostomi</taxon>
        <taxon>Archelosauria</taxon>
        <taxon>Archosauria</taxon>
        <taxon>Dinosauria</taxon>
        <taxon>Saurischia</taxon>
        <taxon>Theropoda</taxon>
        <taxon>Coelurosauria</taxon>
        <taxon>Aves</taxon>
        <taxon>Neognathae</taxon>
        <taxon>Galloanserae</taxon>
        <taxon>Galliformes</taxon>
        <taxon>Phasianidae</taxon>
        <taxon>Phasianinae</taxon>
        <taxon>Pavo</taxon>
    </lineage>
</organism>
<protein>
    <recommendedName>
        <fullName evidence="5">NEXN protein</fullName>
    </recommendedName>
</protein>
<dbReference type="AlphaFoldDB" id="A0A8C9G3Y0"/>
<sequence>SYVPKLHKGDVKDKFEAMQKAREERNQRRSRDEKQRRKEQYVREREWNRRKQEEGDDSLLVTVVPVKPNKTPGKMKTNFDNTGKERAEQKGRPDEEMKLKYEEQNKFLKESKCLSFLTDNETQMSLPPGKLKVTFEELERQRQENQRRQAEVEAKQRLEEEKRAFEEARQQMVTVYAQEENYFSVLIMKKFRPGKLRLSFEEMERLRREEEKRRAEQDARRRIEEEKRAFAEARKNMSPE</sequence>
<feature type="compositionally biased region" description="Low complexity" evidence="2">
    <location>
        <begin position="61"/>
        <end position="72"/>
    </location>
</feature>
<evidence type="ECO:0008006" key="5">
    <source>
        <dbReference type="Google" id="ProtNLM"/>
    </source>
</evidence>
<feature type="region of interest" description="Disordered" evidence="2">
    <location>
        <begin position="1"/>
        <end position="96"/>
    </location>
</feature>
<dbReference type="Ensembl" id="ENSPSTT00000026717.1">
    <property type="protein sequence ID" value="ENSPSTP00000025393.1"/>
    <property type="gene ID" value="ENSPSTG00000018708.1"/>
</dbReference>
<proteinExistence type="predicted"/>
<keyword evidence="4" id="KW-1185">Reference proteome</keyword>
<name>A0A8C9G3Y0_PAVCR</name>
<evidence type="ECO:0000313" key="3">
    <source>
        <dbReference type="Ensembl" id="ENSPSTP00000025393.1"/>
    </source>
</evidence>
<feature type="compositionally biased region" description="Basic and acidic residues" evidence="2">
    <location>
        <begin position="82"/>
        <end position="96"/>
    </location>
</feature>
<feature type="coiled-coil region" evidence="1">
    <location>
        <begin position="131"/>
        <end position="236"/>
    </location>
</feature>